<proteinExistence type="predicted"/>
<organism evidence="1 2">
    <name type="scientific">Allofranklinella schreckenbergeri</name>
    <dbReference type="NCBI Taxonomy" id="1076744"/>
    <lineage>
        <taxon>Bacteria</taxon>
        <taxon>Pseudomonadati</taxon>
        <taxon>Pseudomonadota</taxon>
        <taxon>Betaproteobacteria</taxon>
        <taxon>Burkholderiales</taxon>
        <taxon>Comamonadaceae</taxon>
        <taxon>Allofranklinella</taxon>
    </lineage>
</organism>
<dbReference type="EMBL" id="RDQM01000002">
    <property type="protein sequence ID" value="RMX00759.1"/>
    <property type="molecule type" value="Genomic_DNA"/>
</dbReference>
<sequence length="108" mass="12117">MQPQTNPELPLFEPAPLTEIVLSLQDTAYELIQSGAQKLEFRMRWRNGPCMAYIYRSGRVKELSACMKLGAPIFGTPGETGRLAEEMRPGNRASVAEYLLPTQERTNS</sequence>
<name>A0A3M6QE82_9BURK</name>
<dbReference type="AlphaFoldDB" id="A0A3M6QE82"/>
<dbReference type="RefSeq" id="WP_122237440.1">
    <property type="nucleotide sequence ID" value="NZ_RDQL01000005.1"/>
</dbReference>
<protein>
    <submittedName>
        <fullName evidence="1">Uncharacterized protein</fullName>
    </submittedName>
</protein>
<reference evidence="1 2" key="1">
    <citation type="submission" date="2018-10" db="EMBL/GenBank/DDBJ databases">
        <title>Comamonadaceae CDC group NO-1 genome sequencing and assembly.</title>
        <authorList>
            <person name="Bernier A.-M."/>
            <person name="Bernard K."/>
        </authorList>
    </citation>
    <scope>NUCLEOTIDE SEQUENCE [LARGE SCALE GENOMIC DNA]</scope>
    <source>
        <strain evidence="1 2">NML970147</strain>
    </source>
</reference>
<gene>
    <name evidence="1" type="ORF">EBQ26_02480</name>
</gene>
<evidence type="ECO:0000313" key="1">
    <source>
        <dbReference type="EMBL" id="RMX00759.1"/>
    </source>
</evidence>
<evidence type="ECO:0000313" key="2">
    <source>
        <dbReference type="Proteomes" id="UP000267521"/>
    </source>
</evidence>
<comment type="caution">
    <text evidence="1">The sequence shown here is derived from an EMBL/GenBank/DDBJ whole genome shotgun (WGS) entry which is preliminary data.</text>
</comment>
<accession>A0A3M6QE82</accession>
<dbReference type="Proteomes" id="UP000267521">
    <property type="component" value="Unassembled WGS sequence"/>
</dbReference>